<proteinExistence type="predicted"/>
<keyword evidence="2" id="KW-0732">Signal</keyword>
<dbReference type="Proteomes" id="UP001240447">
    <property type="component" value="Unassembled WGS sequence"/>
</dbReference>
<evidence type="ECO:0000313" key="3">
    <source>
        <dbReference type="EMBL" id="MDP9820574.1"/>
    </source>
</evidence>
<organism evidence="3 4">
    <name type="scientific">Nocardioides massiliensis</name>
    <dbReference type="NCBI Taxonomy" id="1325935"/>
    <lineage>
        <taxon>Bacteria</taxon>
        <taxon>Bacillati</taxon>
        <taxon>Actinomycetota</taxon>
        <taxon>Actinomycetes</taxon>
        <taxon>Propionibacteriales</taxon>
        <taxon>Nocardioidaceae</taxon>
        <taxon>Nocardioides</taxon>
    </lineage>
</organism>
<feature type="compositionally biased region" description="Acidic residues" evidence="1">
    <location>
        <begin position="31"/>
        <end position="40"/>
    </location>
</feature>
<evidence type="ECO:0000256" key="2">
    <source>
        <dbReference type="SAM" id="SignalP"/>
    </source>
</evidence>
<feature type="chain" id="PRO_5047296552" description="Lipoprotein" evidence="2">
    <location>
        <begin position="26"/>
        <end position="200"/>
    </location>
</feature>
<reference evidence="3 4" key="1">
    <citation type="submission" date="2023-07" db="EMBL/GenBank/DDBJ databases">
        <title>Sequencing the genomes of 1000 actinobacteria strains.</title>
        <authorList>
            <person name="Klenk H.-P."/>
        </authorList>
    </citation>
    <scope>NUCLEOTIDE SEQUENCE [LARGE SCALE GENOMIC DNA]</scope>
    <source>
        <strain evidence="3 4">GD13</strain>
    </source>
</reference>
<feature type="region of interest" description="Disordered" evidence="1">
    <location>
        <begin position="31"/>
        <end position="58"/>
    </location>
</feature>
<sequence>MHRRAPLPARLLAPALALTAAVALAACSGDADEAPDDDLEPSLATPSGSGDAVPLPEDETDPLAIETYQVCLPIGPLGQDVLLREEYLEPSEDVTLESVDAVGADGFELVDAWVSAAEQDPGGFFDTMPPSGEGVQPGYAWAERQPAVGAELTADRGYHLFVHLRHGGSGEVGGIRLGYTSGGDSFEAATTNRYVAGRGC</sequence>
<comment type="caution">
    <text evidence="3">The sequence shown here is derived from an EMBL/GenBank/DDBJ whole genome shotgun (WGS) entry which is preliminary data.</text>
</comment>
<feature type="signal peptide" evidence="2">
    <location>
        <begin position="1"/>
        <end position="25"/>
    </location>
</feature>
<evidence type="ECO:0008006" key="5">
    <source>
        <dbReference type="Google" id="ProtNLM"/>
    </source>
</evidence>
<name>A0ABT9NK10_9ACTN</name>
<dbReference type="EMBL" id="JAUSQM010000001">
    <property type="protein sequence ID" value="MDP9820574.1"/>
    <property type="molecule type" value="Genomic_DNA"/>
</dbReference>
<dbReference type="PROSITE" id="PS51257">
    <property type="entry name" value="PROKAR_LIPOPROTEIN"/>
    <property type="match status" value="1"/>
</dbReference>
<evidence type="ECO:0000313" key="4">
    <source>
        <dbReference type="Proteomes" id="UP001240447"/>
    </source>
</evidence>
<protein>
    <recommendedName>
        <fullName evidence="5">Lipoprotein</fullName>
    </recommendedName>
</protein>
<keyword evidence="4" id="KW-1185">Reference proteome</keyword>
<gene>
    <name evidence="3" type="ORF">J2S59_000383</name>
</gene>
<dbReference type="RefSeq" id="WP_068119438.1">
    <property type="nucleotide sequence ID" value="NZ_CCXJ01000186.1"/>
</dbReference>
<evidence type="ECO:0000256" key="1">
    <source>
        <dbReference type="SAM" id="MobiDB-lite"/>
    </source>
</evidence>
<accession>A0ABT9NK10</accession>